<keyword evidence="3" id="KW-0488">Methylation</keyword>
<proteinExistence type="inferred from homology"/>
<dbReference type="PROSITE" id="PS50885">
    <property type="entry name" value="HAMP"/>
    <property type="match status" value="1"/>
</dbReference>
<name>A0ABV0G2I7_9BURK</name>
<reference evidence="12 13" key="1">
    <citation type="submission" date="2024-05" db="EMBL/GenBank/DDBJ databases">
        <title>Roseateles sp. DJS-2-20 16S ribosomal RNA gene Genome sequencing and assembly.</title>
        <authorList>
            <person name="Woo H."/>
        </authorList>
    </citation>
    <scope>NUCLEOTIDE SEQUENCE [LARGE SCALE GENOMIC DNA]</scope>
    <source>
        <strain evidence="12 13">DJS-2-20</strain>
    </source>
</reference>
<dbReference type="EMBL" id="JBDPZD010000002">
    <property type="protein sequence ID" value="MEO3691941.1"/>
    <property type="molecule type" value="Genomic_DNA"/>
</dbReference>
<dbReference type="Pfam" id="PF00015">
    <property type="entry name" value="MCPsignal"/>
    <property type="match status" value="1"/>
</dbReference>
<organism evidence="12 13">
    <name type="scientific">Roseateles paludis</name>
    <dbReference type="NCBI Taxonomy" id="3145238"/>
    <lineage>
        <taxon>Bacteria</taxon>
        <taxon>Pseudomonadati</taxon>
        <taxon>Pseudomonadota</taxon>
        <taxon>Betaproteobacteria</taxon>
        <taxon>Burkholderiales</taxon>
        <taxon>Sphaerotilaceae</taxon>
        <taxon>Roseateles</taxon>
    </lineage>
</organism>
<evidence type="ECO:0000256" key="7">
    <source>
        <dbReference type="ARBA" id="ARBA00029447"/>
    </source>
</evidence>
<dbReference type="SMART" id="SM00283">
    <property type="entry name" value="MA"/>
    <property type="match status" value="1"/>
</dbReference>
<dbReference type="InterPro" id="IPR003660">
    <property type="entry name" value="HAMP_dom"/>
</dbReference>
<evidence type="ECO:0000256" key="6">
    <source>
        <dbReference type="ARBA" id="ARBA00023136"/>
    </source>
</evidence>
<dbReference type="Proteomes" id="UP001495147">
    <property type="component" value="Unassembled WGS sequence"/>
</dbReference>
<dbReference type="CDD" id="cd11386">
    <property type="entry name" value="MCP_signal"/>
    <property type="match status" value="1"/>
</dbReference>
<dbReference type="InterPro" id="IPR004089">
    <property type="entry name" value="MCPsignal_dom"/>
</dbReference>
<gene>
    <name evidence="12" type="ORF">ABDJ85_10710</name>
</gene>
<evidence type="ECO:0000256" key="9">
    <source>
        <dbReference type="SAM" id="Phobius"/>
    </source>
</evidence>
<dbReference type="RefSeq" id="WP_347704748.1">
    <property type="nucleotide sequence ID" value="NZ_JBDPZD010000002.1"/>
</dbReference>
<dbReference type="SMART" id="SM00304">
    <property type="entry name" value="HAMP"/>
    <property type="match status" value="2"/>
</dbReference>
<dbReference type="PANTHER" id="PTHR43531:SF14">
    <property type="entry name" value="METHYL-ACCEPTING CHEMOTAXIS PROTEIN I-RELATED"/>
    <property type="match status" value="1"/>
</dbReference>
<comment type="similarity">
    <text evidence="7">Belongs to the methyl-accepting chemotaxis (MCP) protein family.</text>
</comment>
<comment type="subcellular location">
    <subcellularLocation>
        <location evidence="1">Cell membrane</location>
        <topology evidence="1">Multi-pass membrane protein</topology>
    </subcellularLocation>
</comment>
<evidence type="ECO:0000256" key="4">
    <source>
        <dbReference type="ARBA" id="ARBA00022692"/>
    </source>
</evidence>
<sequence>MPYASSSAPSSSGFFAHHGLWAPGVRLFRQLRFPSKALLISACFALPLLGLLVWQLLSGAADAREAREDALRQHVEVAHGVLQWAYGLEKAGTPREQAQDAARKAIALMRYDGNEYFWLNDMEPRVVMHPIKPELDGKEVGDLKDPNGKYLFRAFVDVAKRQGKGFVEYQWPRPGSEAPVDKLSYVMAFEPWGWVLGTGTYVDDLRTALRQRVTRVVVVALVALLLAGYLFFSFYKVMGGGLSEVRRYLNAIAQGDLTHRPRAWGNDEAAWLLNDLSTMQDSLATVVARVRASSDRIVSSSDEVAQGAQDLSTRTEAAASNLAQSASSMQQISTTVANGSGLIATAADVARRNAGTATEGGAVMSEVASTMEEIRSASARIADIIGTIDGIAFQTNILALNAAVEAARAGEQGRGFAVVAAEVRSLAQRSAGAAKEIKTLIQSNVESVESGTQTVRRAAGTIQNIVEESRKVDGLLAEVANGSREQSQGIQQIGAAVQQLQQNTEQNAGLVEQTAAAAASMKQLADALADEVSRFRLPQA</sequence>
<keyword evidence="6 9" id="KW-0472">Membrane</keyword>
<keyword evidence="4 9" id="KW-0812">Transmembrane</keyword>
<dbReference type="SMART" id="SM01049">
    <property type="entry name" value="Cache_2"/>
    <property type="match status" value="1"/>
</dbReference>
<dbReference type="PROSITE" id="PS50111">
    <property type="entry name" value="CHEMOTAXIS_TRANSDUC_2"/>
    <property type="match status" value="1"/>
</dbReference>
<evidence type="ECO:0000256" key="2">
    <source>
        <dbReference type="ARBA" id="ARBA00022475"/>
    </source>
</evidence>
<feature type="transmembrane region" description="Helical" evidence="9">
    <location>
        <begin position="37"/>
        <end position="57"/>
    </location>
</feature>
<evidence type="ECO:0000313" key="13">
    <source>
        <dbReference type="Proteomes" id="UP001495147"/>
    </source>
</evidence>
<dbReference type="Pfam" id="PF08269">
    <property type="entry name" value="dCache_2"/>
    <property type="match status" value="1"/>
</dbReference>
<evidence type="ECO:0000259" key="10">
    <source>
        <dbReference type="PROSITE" id="PS50111"/>
    </source>
</evidence>
<feature type="domain" description="HAMP" evidence="11">
    <location>
        <begin position="236"/>
        <end position="288"/>
    </location>
</feature>
<dbReference type="SUPFAM" id="SSF58104">
    <property type="entry name" value="Methyl-accepting chemotaxis protein (MCP) signaling domain"/>
    <property type="match status" value="1"/>
</dbReference>
<comment type="caution">
    <text evidence="12">The sequence shown here is derived from an EMBL/GenBank/DDBJ whole genome shotgun (WGS) entry which is preliminary data.</text>
</comment>
<dbReference type="Gene3D" id="1.10.287.950">
    <property type="entry name" value="Methyl-accepting chemotaxis protein"/>
    <property type="match status" value="1"/>
</dbReference>
<keyword evidence="5 9" id="KW-1133">Transmembrane helix</keyword>
<dbReference type="InterPro" id="IPR033480">
    <property type="entry name" value="sCache_2"/>
</dbReference>
<keyword evidence="13" id="KW-1185">Reference proteome</keyword>
<keyword evidence="2" id="KW-1003">Cell membrane</keyword>
<dbReference type="InterPro" id="IPR051310">
    <property type="entry name" value="MCP_chemotaxis"/>
</dbReference>
<keyword evidence="8" id="KW-0807">Transducer</keyword>
<feature type="transmembrane region" description="Helical" evidence="9">
    <location>
        <begin position="216"/>
        <end position="235"/>
    </location>
</feature>
<evidence type="ECO:0000256" key="5">
    <source>
        <dbReference type="ARBA" id="ARBA00022989"/>
    </source>
</evidence>
<evidence type="ECO:0000256" key="8">
    <source>
        <dbReference type="PROSITE-ProRule" id="PRU00284"/>
    </source>
</evidence>
<evidence type="ECO:0000256" key="1">
    <source>
        <dbReference type="ARBA" id="ARBA00004651"/>
    </source>
</evidence>
<protein>
    <submittedName>
        <fullName evidence="12">Methyl-accepting chemotaxis protein</fullName>
    </submittedName>
</protein>
<accession>A0ABV0G2I7</accession>
<dbReference type="Gene3D" id="3.30.450.20">
    <property type="entry name" value="PAS domain"/>
    <property type="match status" value="1"/>
</dbReference>
<evidence type="ECO:0000256" key="3">
    <source>
        <dbReference type="ARBA" id="ARBA00022481"/>
    </source>
</evidence>
<dbReference type="InterPro" id="IPR004010">
    <property type="entry name" value="Double_Cache_2"/>
</dbReference>
<dbReference type="PANTHER" id="PTHR43531">
    <property type="entry name" value="PROTEIN ICFG"/>
    <property type="match status" value="1"/>
</dbReference>
<evidence type="ECO:0000313" key="12">
    <source>
        <dbReference type="EMBL" id="MEO3691941.1"/>
    </source>
</evidence>
<feature type="domain" description="Methyl-accepting transducer" evidence="10">
    <location>
        <begin position="293"/>
        <end position="522"/>
    </location>
</feature>
<evidence type="ECO:0000259" key="11">
    <source>
        <dbReference type="PROSITE" id="PS50885"/>
    </source>
</evidence>